<keyword evidence="2" id="KW-1185">Reference proteome</keyword>
<comment type="caution">
    <text evidence="1">The sequence shown here is derived from an EMBL/GenBank/DDBJ whole genome shotgun (WGS) entry which is preliminary data.</text>
</comment>
<organism evidence="1 2">
    <name type="scientific">Lacihabitans lacunae</name>
    <dbReference type="NCBI Taxonomy" id="1028214"/>
    <lineage>
        <taxon>Bacteria</taxon>
        <taxon>Pseudomonadati</taxon>
        <taxon>Bacteroidota</taxon>
        <taxon>Cytophagia</taxon>
        <taxon>Cytophagales</taxon>
        <taxon>Leadbetterellaceae</taxon>
        <taxon>Lacihabitans</taxon>
    </lineage>
</organism>
<evidence type="ECO:0008006" key="3">
    <source>
        <dbReference type="Google" id="ProtNLM"/>
    </source>
</evidence>
<reference evidence="2" key="1">
    <citation type="journal article" date="2019" name="Int. J. Syst. Evol. Microbiol.">
        <title>The Global Catalogue of Microorganisms (GCM) 10K type strain sequencing project: providing services to taxonomists for standard genome sequencing and annotation.</title>
        <authorList>
            <consortium name="The Broad Institute Genomics Platform"/>
            <consortium name="The Broad Institute Genome Sequencing Center for Infectious Disease"/>
            <person name="Wu L."/>
            <person name="Ma J."/>
        </authorList>
    </citation>
    <scope>NUCLEOTIDE SEQUENCE [LARGE SCALE GENOMIC DNA]</scope>
    <source>
        <strain evidence="2">CECT 7956</strain>
    </source>
</reference>
<evidence type="ECO:0000313" key="2">
    <source>
        <dbReference type="Proteomes" id="UP001595616"/>
    </source>
</evidence>
<dbReference type="RefSeq" id="WP_379836987.1">
    <property type="nucleotide sequence ID" value="NZ_JBHRYQ010000001.1"/>
</dbReference>
<sequence>MKTIRIACTLILTFLVGVSCSKSGLKALESGEYYNAVIQAVDKLKKDSDNSKALEVLPKAYKYASEDLLKDISNARKSNAQFKYERVVNDYKKLNNLHDKIVTCVPCRNIVEPDAYFSELESATLNAADERYAFAVNLLNKGTIESARAAFQNFDILLSYAPNYKDAREKLDESLFSGSYHVVLEPPVVNSKLYQYSNEFFVSKIDEFLQKNKRLNKFIIFYQPEEAKQLKLNPDHVVRLEFIDFVVGETFIKSEKEKVTSKDSVKVGEAKIAGKKVDVWGLVDATVIKNVKTVRSRGILSMEIYDYKTKKNLLREELPGEFLWTNTWATYNGDERALRPQDIKETKKVEELPPAPQQLFIEFSKPIYDQFTSRIKRFYDSY</sequence>
<accession>A0ABV7YXK7</accession>
<name>A0ABV7YXK7_9BACT</name>
<dbReference type="EMBL" id="JBHRYQ010000001">
    <property type="protein sequence ID" value="MFC3810673.1"/>
    <property type="molecule type" value="Genomic_DNA"/>
</dbReference>
<proteinExistence type="predicted"/>
<protein>
    <recommendedName>
        <fullName evidence="3">Lipoprotein</fullName>
    </recommendedName>
</protein>
<dbReference type="Proteomes" id="UP001595616">
    <property type="component" value="Unassembled WGS sequence"/>
</dbReference>
<dbReference type="PROSITE" id="PS51257">
    <property type="entry name" value="PROKAR_LIPOPROTEIN"/>
    <property type="match status" value="1"/>
</dbReference>
<evidence type="ECO:0000313" key="1">
    <source>
        <dbReference type="EMBL" id="MFC3810673.1"/>
    </source>
</evidence>
<gene>
    <name evidence="1" type="ORF">ACFOOI_08410</name>
</gene>